<dbReference type="EMBL" id="QFNF01000005">
    <property type="protein sequence ID" value="PZO80030.1"/>
    <property type="molecule type" value="Genomic_DNA"/>
</dbReference>
<keyword evidence="1" id="KW-0812">Transmembrane</keyword>
<sequence length="81" mass="9119">MRVALVIVGVLLVVVTPLVAVLPGPAGIFTFAAGMALILRNSRWARHRFARRLRRHPRLRALSDRALRRASARRRRMRAGA</sequence>
<dbReference type="Proteomes" id="UP000248614">
    <property type="component" value="Unassembled WGS sequence"/>
</dbReference>
<evidence type="ECO:0000313" key="3">
    <source>
        <dbReference type="Proteomes" id="UP000248614"/>
    </source>
</evidence>
<keyword evidence="1" id="KW-1133">Transmembrane helix</keyword>
<protein>
    <recommendedName>
        <fullName evidence="4">Transmembrane protein (PGPGW)</fullName>
    </recommendedName>
</protein>
<proteinExistence type="predicted"/>
<comment type="caution">
    <text evidence="2">The sequence shown here is derived from an EMBL/GenBank/DDBJ whole genome shotgun (WGS) entry which is preliminary data.</text>
</comment>
<evidence type="ECO:0000313" key="2">
    <source>
        <dbReference type="EMBL" id="PZO80030.1"/>
    </source>
</evidence>
<evidence type="ECO:0008006" key="4">
    <source>
        <dbReference type="Google" id="ProtNLM"/>
    </source>
</evidence>
<accession>A0A2W4ZCL1</accession>
<name>A0A2W4ZCL1_9SPHN</name>
<organism evidence="2 3">
    <name type="scientific">Sphingomonas hengshuiensis</name>
    <dbReference type="NCBI Taxonomy" id="1609977"/>
    <lineage>
        <taxon>Bacteria</taxon>
        <taxon>Pseudomonadati</taxon>
        <taxon>Pseudomonadota</taxon>
        <taxon>Alphaproteobacteria</taxon>
        <taxon>Sphingomonadales</taxon>
        <taxon>Sphingomonadaceae</taxon>
        <taxon>Sphingomonas</taxon>
    </lineage>
</organism>
<feature type="transmembrane region" description="Helical" evidence="1">
    <location>
        <begin position="27"/>
        <end position="45"/>
    </location>
</feature>
<reference evidence="2 3" key="1">
    <citation type="submission" date="2017-08" db="EMBL/GenBank/DDBJ databases">
        <title>Infants hospitalized years apart are colonized by the same room-sourced microbial strains.</title>
        <authorList>
            <person name="Brooks B."/>
            <person name="Olm M.R."/>
            <person name="Firek B.A."/>
            <person name="Baker R."/>
            <person name="Thomas B.C."/>
            <person name="Morowitz M.J."/>
            <person name="Banfield J.F."/>
        </authorList>
    </citation>
    <scope>NUCLEOTIDE SEQUENCE [LARGE SCALE GENOMIC DNA]</scope>
    <source>
        <strain evidence="2">S2_018_000_R3_110</strain>
    </source>
</reference>
<dbReference type="AlphaFoldDB" id="A0A2W4ZCL1"/>
<keyword evidence="1" id="KW-0472">Membrane</keyword>
<gene>
    <name evidence="2" type="ORF">DI632_03670</name>
</gene>
<evidence type="ECO:0000256" key="1">
    <source>
        <dbReference type="SAM" id="Phobius"/>
    </source>
</evidence>